<sequence length="42" mass="4628">MEAKQMLGKGISRVHKQKVRAQSITQALVIVESSLTALLLSY</sequence>
<keyword evidence="2" id="KW-1185">Reference proteome</keyword>
<dbReference type="Proteomes" id="UP000789831">
    <property type="component" value="Unassembled WGS sequence"/>
</dbReference>
<organism evidence="1 2">
    <name type="scientific">Ambispora gerdemannii</name>
    <dbReference type="NCBI Taxonomy" id="144530"/>
    <lineage>
        <taxon>Eukaryota</taxon>
        <taxon>Fungi</taxon>
        <taxon>Fungi incertae sedis</taxon>
        <taxon>Mucoromycota</taxon>
        <taxon>Glomeromycotina</taxon>
        <taxon>Glomeromycetes</taxon>
        <taxon>Archaeosporales</taxon>
        <taxon>Ambisporaceae</taxon>
        <taxon>Ambispora</taxon>
    </lineage>
</organism>
<dbReference type="AlphaFoldDB" id="A0A9N9A4J8"/>
<accession>A0A9N9A4J8</accession>
<name>A0A9N9A4J8_9GLOM</name>
<comment type="caution">
    <text evidence="1">The sequence shown here is derived from an EMBL/GenBank/DDBJ whole genome shotgun (WGS) entry which is preliminary data.</text>
</comment>
<proteinExistence type="predicted"/>
<dbReference type="EMBL" id="CAJVPL010000633">
    <property type="protein sequence ID" value="CAG8516524.1"/>
    <property type="molecule type" value="Genomic_DNA"/>
</dbReference>
<reference evidence="1" key="1">
    <citation type="submission" date="2021-06" db="EMBL/GenBank/DDBJ databases">
        <authorList>
            <person name="Kallberg Y."/>
            <person name="Tangrot J."/>
            <person name="Rosling A."/>
        </authorList>
    </citation>
    <scope>NUCLEOTIDE SEQUENCE</scope>
    <source>
        <strain evidence="1">MT106</strain>
    </source>
</reference>
<evidence type="ECO:0000313" key="2">
    <source>
        <dbReference type="Proteomes" id="UP000789831"/>
    </source>
</evidence>
<protein>
    <submittedName>
        <fullName evidence="1">7072_t:CDS:1</fullName>
    </submittedName>
</protein>
<gene>
    <name evidence="1" type="ORF">AGERDE_LOCUS5011</name>
</gene>
<evidence type="ECO:0000313" key="1">
    <source>
        <dbReference type="EMBL" id="CAG8516524.1"/>
    </source>
</evidence>